<evidence type="ECO:0000313" key="2">
    <source>
        <dbReference type="Proteomes" id="UP000232721"/>
    </source>
</evidence>
<gene>
    <name evidence="1" type="ORF">BTO15_08805</name>
</gene>
<evidence type="ECO:0000313" key="1">
    <source>
        <dbReference type="EMBL" id="AUC22187.1"/>
    </source>
</evidence>
<organism evidence="1 2">
    <name type="scientific">Polaribacter sejongensis</name>
    <dbReference type="NCBI Taxonomy" id="985043"/>
    <lineage>
        <taxon>Bacteria</taxon>
        <taxon>Pseudomonadati</taxon>
        <taxon>Bacteroidota</taxon>
        <taxon>Flavobacteriia</taxon>
        <taxon>Flavobacteriales</taxon>
        <taxon>Flavobacteriaceae</taxon>
    </lineage>
</organism>
<protein>
    <submittedName>
        <fullName evidence="1">Uncharacterized protein</fullName>
    </submittedName>
</protein>
<keyword evidence="2" id="KW-1185">Reference proteome</keyword>
<proteinExistence type="predicted"/>
<reference evidence="1 2" key="1">
    <citation type="submission" date="2017-02" db="EMBL/GenBank/DDBJ databases">
        <title>Trade-off between light-utilization and light-protection in marine flavobacteria.</title>
        <authorList>
            <person name="Kumagai Y."/>
            <person name="Yoshizawa S."/>
            <person name="Kogure K."/>
            <person name="Iwasaki W."/>
        </authorList>
    </citation>
    <scope>NUCLEOTIDE SEQUENCE [LARGE SCALE GENOMIC DNA]</scope>
    <source>
        <strain evidence="1 2">KCTC 23670</strain>
    </source>
</reference>
<dbReference type="RefSeq" id="WP_208891125.1">
    <property type="nucleotide sequence ID" value="NZ_CP019336.1"/>
</dbReference>
<dbReference type="Proteomes" id="UP000232721">
    <property type="component" value="Chromosome"/>
</dbReference>
<sequence length="72" mass="8126">MNSKEDDIDDGGISDLLTEADEVVVVNNNLLLVDESIKEVENIPLKIYTSTKNKWLNPTDNFGKFEKGVERD</sequence>
<dbReference type="EMBL" id="CP019336">
    <property type="protein sequence ID" value="AUC22187.1"/>
    <property type="molecule type" value="Genomic_DNA"/>
</dbReference>
<accession>A0ABM6PZB8</accession>
<name>A0ABM6PZB8_9FLAO</name>